<dbReference type="KEGG" id="llu:AKJ09_05399"/>
<protein>
    <submittedName>
        <fullName evidence="2">Uncharacterized protein</fullName>
    </submittedName>
</protein>
<evidence type="ECO:0000313" key="2">
    <source>
        <dbReference type="EMBL" id="AKU98735.1"/>
    </source>
</evidence>
<feature type="region of interest" description="Disordered" evidence="1">
    <location>
        <begin position="53"/>
        <end position="82"/>
    </location>
</feature>
<dbReference type="PATRIC" id="fig|1391654.3.peg.5468"/>
<gene>
    <name evidence="2" type="ORF">AKJ09_05399</name>
</gene>
<dbReference type="STRING" id="1391654.AKJ09_05399"/>
<evidence type="ECO:0000313" key="3">
    <source>
        <dbReference type="Proteomes" id="UP000064967"/>
    </source>
</evidence>
<dbReference type="AlphaFoldDB" id="A0A0K1PYY7"/>
<evidence type="ECO:0000256" key="1">
    <source>
        <dbReference type="SAM" id="MobiDB-lite"/>
    </source>
</evidence>
<dbReference type="EMBL" id="CP012333">
    <property type="protein sequence ID" value="AKU98735.1"/>
    <property type="molecule type" value="Genomic_DNA"/>
</dbReference>
<dbReference type="Proteomes" id="UP000064967">
    <property type="component" value="Chromosome"/>
</dbReference>
<organism evidence="2 3">
    <name type="scientific">Labilithrix luteola</name>
    <dbReference type="NCBI Taxonomy" id="1391654"/>
    <lineage>
        <taxon>Bacteria</taxon>
        <taxon>Pseudomonadati</taxon>
        <taxon>Myxococcota</taxon>
        <taxon>Polyangia</taxon>
        <taxon>Polyangiales</taxon>
        <taxon>Labilitrichaceae</taxon>
        <taxon>Labilithrix</taxon>
    </lineage>
</organism>
<name>A0A0K1PYY7_9BACT</name>
<reference evidence="2 3" key="1">
    <citation type="submission" date="2015-08" db="EMBL/GenBank/DDBJ databases">
        <authorList>
            <person name="Babu N.S."/>
            <person name="Beckwith C.J."/>
            <person name="Beseler K.G."/>
            <person name="Brison A."/>
            <person name="Carone J.V."/>
            <person name="Caskin T.P."/>
            <person name="Diamond M."/>
            <person name="Durham M.E."/>
            <person name="Foxe J.M."/>
            <person name="Go M."/>
            <person name="Henderson B.A."/>
            <person name="Jones I.B."/>
            <person name="McGettigan J.A."/>
            <person name="Micheletti S.J."/>
            <person name="Nasrallah M.E."/>
            <person name="Ortiz D."/>
            <person name="Piller C.R."/>
            <person name="Privatt S.R."/>
            <person name="Schneider S.L."/>
            <person name="Sharp S."/>
            <person name="Smith T.C."/>
            <person name="Stanton J.D."/>
            <person name="Ullery H.E."/>
            <person name="Wilson R.J."/>
            <person name="Serrano M.G."/>
            <person name="Buck G."/>
            <person name="Lee V."/>
            <person name="Wang Y."/>
            <person name="Carvalho R."/>
            <person name="Voegtly L."/>
            <person name="Shi R."/>
            <person name="Duckworth R."/>
            <person name="Johnson A."/>
            <person name="Loviza R."/>
            <person name="Walstead R."/>
            <person name="Shah Z."/>
            <person name="Kiflezghi M."/>
            <person name="Wade K."/>
            <person name="Ball S.L."/>
            <person name="Bradley K.W."/>
            <person name="Asai D.J."/>
            <person name="Bowman C.A."/>
            <person name="Russell D.A."/>
            <person name="Pope W.H."/>
            <person name="Jacobs-Sera D."/>
            <person name="Hendrix R.W."/>
            <person name="Hatfull G.F."/>
        </authorList>
    </citation>
    <scope>NUCLEOTIDE SEQUENCE [LARGE SCALE GENOMIC DNA]</scope>
    <source>
        <strain evidence="2 3">DSM 27648</strain>
    </source>
</reference>
<keyword evidence="3" id="KW-1185">Reference proteome</keyword>
<feature type="region of interest" description="Disordered" evidence="1">
    <location>
        <begin position="206"/>
        <end position="234"/>
    </location>
</feature>
<accession>A0A0K1PYY7</accession>
<proteinExistence type="predicted"/>
<sequence length="285" mass="29921">MIEGQLSQTSVSPPAANVRVAVVWNTSTTGFKTSVDVPVAPEFPSKFRLELQDTPPTTAMVGPSGEADPTVGNPGVGGRSRPLANGPSNFAYAIGSVVAYEDLDQNHQLGLIDALTPPTDRVLGSNDELLIVYVEGDPLQAGAIFTSTPPPVQGYNLLRRPRCSQGSSAAPPTCPPMTWLPISTPYDLPLTADPQLAELMCRGANGRADAETTTTPAPKPAPGPNGWPAANTEGLNCNADGQSYTLTRCQTSSQGLCKDALQSCTQETWTLPSTPPPAEWPCPIE</sequence>